<dbReference type="InterPro" id="IPR049076">
    <property type="entry name" value="ACCA"/>
</dbReference>
<evidence type="ECO:0000256" key="3">
    <source>
        <dbReference type="ARBA" id="ARBA00022516"/>
    </source>
</evidence>
<dbReference type="FunFam" id="3.30.470.20:FF:000005">
    <property type="entry name" value="Acetyl-CoA carboxylase 1"/>
    <property type="match status" value="1"/>
</dbReference>
<dbReference type="FunFam" id="3.40.50.20:FF:000005">
    <property type="entry name" value="acetyl-CoA carboxylase isoform X2"/>
    <property type="match status" value="1"/>
</dbReference>
<feature type="region of interest" description="Disordered" evidence="16">
    <location>
        <begin position="1"/>
        <end position="32"/>
    </location>
</feature>
<feature type="compositionally biased region" description="Low complexity" evidence="16">
    <location>
        <begin position="2255"/>
        <end position="2279"/>
    </location>
</feature>
<dbReference type="PROSITE" id="PS50975">
    <property type="entry name" value="ATP_GRASP"/>
    <property type="match status" value="1"/>
</dbReference>
<comment type="pathway">
    <text evidence="2">Lipid metabolism; malonyl-CoA biosynthesis; malonyl-CoA from acetyl-CoA: step 1/1.</text>
</comment>
<dbReference type="Pfam" id="PF08326">
    <property type="entry name" value="ACC_central"/>
    <property type="match status" value="1"/>
</dbReference>
<dbReference type="CDD" id="cd06850">
    <property type="entry name" value="biotinyl_domain"/>
    <property type="match status" value="1"/>
</dbReference>
<dbReference type="GO" id="GO:0005789">
    <property type="term" value="C:endoplasmic reticulum membrane"/>
    <property type="evidence" value="ECO:0007669"/>
    <property type="project" value="UniProtKB-SubCell"/>
</dbReference>
<evidence type="ECO:0000256" key="12">
    <source>
        <dbReference type="ARBA" id="ARBA00048065"/>
    </source>
</evidence>
<evidence type="ECO:0000259" key="18">
    <source>
        <dbReference type="PROSITE" id="PS50975"/>
    </source>
</evidence>
<evidence type="ECO:0000256" key="9">
    <source>
        <dbReference type="ARBA" id="ARBA00023160"/>
    </source>
</evidence>
<dbReference type="InterPro" id="IPR000089">
    <property type="entry name" value="Biotin_lipoyl"/>
</dbReference>
<feature type="transmembrane region" description="Helical" evidence="15">
    <location>
        <begin position="2767"/>
        <end position="2788"/>
    </location>
</feature>
<keyword evidence="11" id="KW-0511">Multifunctional enzyme</keyword>
<keyword evidence="9" id="KW-0275">Fatty acid biosynthesis</keyword>
<dbReference type="InterPro" id="IPR011762">
    <property type="entry name" value="COA_CT_N"/>
</dbReference>
<proteinExistence type="inferred from homology"/>
<dbReference type="Gene3D" id="2.40.460.10">
    <property type="entry name" value="Biotin dependent carboxylase carboxyltransferase"/>
    <property type="match status" value="1"/>
</dbReference>
<dbReference type="EMBL" id="CAJNOQ010000156">
    <property type="protein sequence ID" value="CAF0765365.1"/>
    <property type="molecule type" value="Genomic_DNA"/>
</dbReference>
<evidence type="ECO:0000256" key="14">
    <source>
        <dbReference type="PROSITE-ProRule" id="PRU00409"/>
    </source>
</evidence>
<dbReference type="PANTHER" id="PTHR45728:SF3">
    <property type="entry name" value="ACETYL-COA CARBOXYLASE"/>
    <property type="match status" value="1"/>
</dbReference>
<dbReference type="GO" id="GO:0046872">
    <property type="term" value="F:metal ion binding"/>
    <property type="evidence" value="ECO:0007669"/>
    <property type="project" value="InterPro"/>
</dbReference>
<dbReference type="InterPro" id="IPR057434">
    <property type="entry name" value="LMF1/2_N"/>
</dbReference>
<dbReference type="SUPFAM" id="SSF52440">
    <property type="entry name" value="PreATP-grasp domain"/>
    <property type="match status" value="1"/>
</dbReference>
<dbReference type="Pfam" id="PF06762">
    <property type="entry name" value="LMF1"/>
    <property type="match status" value="1"/>
</dbReference>
<evidence type="ECO:0000259" key="21">
    <source>
        <dbReference type="PROSITE" id="PS50989"/>
    </source>
</evidence>
<dbReference type="PROSITE" id="PS50989">
    <property type="entry name" value="COA_CT_CTER"/>
    <property type="match status" value="1"/>
</dbReference>
<dbReference type="PROSITE" id="PS50980">
    <property type="entry name" value="COA_CT_NTER"/>
    <property type="match status" value="1"/>
</dbReference>
<dbReference type="InterPro" id="IPR013815">
    <property type="entry name" value="ATP_grasp_subdomain_1"/>
</dbReference>
<comment type="subcellular location">
    <subcellularLocation>
        <location evidence="15">Endoplasmic reticulum membrane</location>
        <topology evidence="15">Multi-pass membrane protein</topology>
    </subcellularLocation>
</comment>
<comment type="function">
    <text evidence="15">Involved in the maturation of specific proteins in the endoplasmic reticulum.</text>
</comment>
<dbReference type="InterPro" id="IPR013537">
    <property type="entry name" value="AcCoA_COase_cen"/>
</dbReference>
<dbReference type="Gene3D" id="3.40.50.20">
    <property type="match status" value="1"/>
</dbReference>
<dbReference type="Pfam" id="PF02786">
    <property type="entry name" value="CPSase_L_D2"/>
    <property type="match status" value="1"/>
</dbReference>
<dbReference type="InterPro" id="IPR016185">
    <property type="entry name" value="PreATP-grasp_dom_sf"/>
</dbReference>
<dbReference type="PANTHER" id="PTHR45728">
    <property type="entry name" value="ACETYL-COA CARBOXYLASE, ISOFORM A"/>
    <property type="match status" value="1"/>
</dbReference>
<evidence type="ECO:0000256" key="4">
    <source>
        <dbReference type="ARBA" id="ARBA00022598"/>
    </source>
</evidence>
<dbReference type="FunFam" id="3.30.1490.20:FF:000003">
    <property type="entry name" value="acetyl-CoA carboxylase isoform X1"/>
    <property type="match status" value="1"/>
</dbReference>
<dbReference type="Gene3D" id="2.40.50.100">
    <property type="match status" value="1"/>
</dbReference>
<comment type="caution">
    <text evidence="22">The sequence shown here is derived from an EMBL/GenBank/DDBJ whole genome shotgun (WGS) entry which is preliminary data.</text>
</comment>
<dbReference type="InterPro" id="IPR057433">
    <property type="entry name" value="LMF1/2_C"/>
</dbReference>
<evidence type="ECO:0000256" key="6">
    <source>
        <dbReference type="ARBA" id="ARBA00022832"/>
    </source>
</evidence>
<dbReference type="Proteomes" id="UP000681722">
    <property type="component" value="Unassembled WGS sequence"/>
</dbReference>
<feature type="domain" description="ATP-grasp" evidence="18">
    <location>
        <begin position="273"/>
        <end position="465"/>
    </location>
</feature>
<dbReference type="InterPro" id="IPR005482">
    <property type="entry name" value="Biotin_COase_C"/>
</dbReference>
<feature type="region of interest" description="Disordered" evidence="16">
    <location>
        <begin position="2253"/>
        <end position="2279"/>
    </location>
</feature>
<dbReference type="GO" id="GO:0005524">
    <property type="term" value="F:ATP binding"/>
    <property type="evidence" value="ECO:0007669"/>
    <property type="project" value="UniProtKB-UniRule"/>
</dbReference>
<accession>A0A813QCI6</accession>
<dbReference type="Pfam" id="PF21385">
    <property type="entry name" value="ACCA_BT"/>
    <property type="match status" value="1"/>
</dbReference>
<dbReference type="FunFam" id="2.40.50.100:FF:000005">
    <property type="entry name" value="Acetyl-CoA carboxylase 1"/>
    <property type="match status" value="1"/>
</dbReference>
<dbReference type="Pfam" id="PF00364">
    <property type="entry name" value="Biotin_lipoyl"/>
    <property type="match status" value="1"/>
</dbReference>
<evidence type="ECO:0000256" key="15">
    <source>
        <dbReference type="RuleBase" id="RU361229"/>
    </source>
</evidence>
<dbReference type="InterPro" id="IPR011761">
    <property type="entry name" value="ATP-grasp"/>
</dbReference>
<dbReference type="InterPro" id="IPR001882">
    <property type="entry name" value="Biotin_BS"/>
</dbReference>
<dbReference type="PROSITE" id="PS50968">
    <property type="entry name" value="BIOTINYL_LIPOYL"/>
    <property type="match status" value="1"/>
</dbReference>
<dbReference type="PROSITE" id="PS50979">
    <property type="entry name" value="BC"/>
    <property type="match status" value="1"/>
</dbReference>
<dbReference type="FunFam" id="2.40.460.10:FF:000001">
    <property type="entry name" value="Acetyl-CoA carboxylase 1"/>
    <property type="match status" value="1"/>
</dbReference>
<keyword evidence="24" id="KW-1185">Reference proteome</keyword>
<feature type="transmembrane region" description="Helical" evidence="15">
    <location>
        <begin position="2691"/>
        <end position="2708"/>
    </location>
</feature>
<evidence type="ECO:0000256" key="2">
    <source>
        <dbReference type="ARBA" id="ARBA00004956"/>
    </source>
</evidence>
<dbReference type="Pfam" id="PF02785">
    <property type="entry name" value="Biotin_carb_C"/>
    <property type="match status" value="1"/>
</dbReference>
<dbReference type="Pfam" id="PF25179">
    <property type="entry name" value="LMF1_C"/>
    <property type="match status" value="1"/>
</dbReference>
<dbReference type="InterPro" id="IPR005479">
    <property type="entry name" value="CPAse_ATP-bd"/>
</dbReference>
<dbReference type="Pfam" id="PF00289">
    <property type="entry name" value="Biotin_carb_N"/>
    <property type="match status" value="1"/>
</dbReference>
<evidence type="ECO:0000256" key="5">
    <source>
        <dbReference type="ARBA" id="ARBA00022741"/>
    </source>
</evidence>
<keyword evidence="10" id="KW-0092">Biotin</keyword>
<protein>
    <recommendedName>
        <fullName evidence="15">Lipase maturation factor</fullName>
    </recommendedName>
</protein>
<dbReference type="InterPro" id="IPR011763">
    <property type="entry name" value="COA_CT_C"/>
</dbReference>
<dbReference type="PROSITE" id="PS00188">
    <property type="entry name" value="BIOTIN"/>
    <property type="match status" value="1"/>
</dbReference>
<keyword evidence="6" id="KW-0276">Fatty acid metabolism</keyword>
<dbReference type="PROSITE" id="PS00867">
    <property type="entry name" value="CPSASE_2"/>
    <property type="match status" value="1"/>
</dbReference>
<dbReference type="GO" id="GO:0006633">
    <property type="term" value="P:fatty acid biosynthetic process"/>
    <property type="evidence" value="ECO:0007669"/>
    <property type="project" value="UniProtKB-KW"/>
</dbReference>
<feature type="domain" description="Lipoyl-binding" evidence="17">
    <location>
        <begin position="744"/>
        <end position="818"/>
    </location>
</feature>
<feature type="transmembrane region" description="Helical" evidence="15">
    <location>
        <begin position="2538"/>
        <end position="2570"/>
    </location>
</feature>
<dbReference type="FunFam" id="3.90.1770.10:FF:000001">
    <property type="entry name" value="acetyl-CoA carboxylase 1"/>
    <property type="match status" value="1"/>
</dbReference>
<dbReference type="GO" id="GO:0003989">
    <property type="term" value="F:acetyl-CoA carboxylase activity"/>
    <property type="evidence" value="ECO:0007669"/>
    <property type="project" value="UniProtKB-EC"/>
</dbReference>
<dbReference type="Pfam" id="PF01039">
    <property type="entry name" value="Carboxyl_trans"/>
    <property type="match status" value="1"/>
</dbReference>
<evidence type="ECO:0000256" key="16">
    <source>
        <dbReference type="SAM" id="MobiDB-lite"/>
    </source>
</evidence>
<dbReference type="UniPathway" id="UPA00655">
    <property type="reaction ID" value="UER00711"/>
</dbReference>
<dbReference type="GO" id="GO:0051604">
    <property type="term" value="P:protein maturation"/>
    <property type="evidence" value="ECO:0007669"/>
    <property type="project" value="InterPro"/>
</dbReference>
<evidence type="ECO:0000259" key="20">
    <source>
        <dbReference type="PROSITE" id="PS50980"/>
    </source>
</evidence>
<dbReference type="GO" id="GO:0004075">
    <property type="term" value="F:biotin carboxylase activity"/>
    <property type="evidence" value="ECO:0007669"/>
    <property type="project" value="UniProtKB-EC"/>
</dbReference>
<dbReference type="InterPro" id="IPR011054">
    <property type="entry name" value="Rudment_hybrid_motif"/>
</dbReference>
<organism evidence="22 24">
    <name type="scientific">Didymodactylos carnosus</name>
    <dbReference type="NCBI Taxonomy" id="1234261"/>
    <lineage>
        <taxon>Eukaryota</taxon>
        <taxon>Metazoa</taxon>
        <taxon>Spiralia</taxon>
        <taxon>Gnathifera</taxon>
        <taxon>Rotifera</taxon>
        <taxon>Eurotatoria</taxon>
        <taxon>Bdelloidea</taxon>
        <taxon>Philodinida</taxon>
        <taxon>Philodinidae</taxon>
        <taxon>Didymodactylos</taxon>
    </lineage>
</organism>
<gene>
    <name evidence="22" type="ORF">GPM918_LOCUS1618</name>
    <name evidence="23" type="ORF">SRO942_LOCUS1618</name>
</gene>
<dbReference type="SUPFAM" id="SSF51246">
    <property type="entry name" value="Rudiment single hybrid motif"/>
    <property type="match status" value="1"/>
</dbReference>
<keyword evidence="4" id="KW-0436">Ligase</keyword>
<comment type="catalytic activity">
    <reaction evidence="12">
        <text>hydrogencarbonate + acetyl-CoA + ATP = malonyl-CoA + ADP + phosphate + H(+)</text>
        <dbReference type="Rhea" id="RHEA:11308"/>
        <dbReference type="ChEBI" id="CHEBI:15378"/>
        <dbReference type="ChEBI" id="CHEBI:17544"/>
        <dbReference type="ChEBI" id="CHEBI:30616"/>
        <dbReference type="ChEBI" id="CHEBI:43474"/>
        <dbReference type="ChEBI" id="CHEBI:57288"/>
        <dbReference type="ChEBI" id="CHEBI:57384"/>
        <dbReference type="ChEBI" id="CHEBI:456216"/>
        <dbReference type="EC" id="6.4.1.2"/>
    </reaction>
</comment>
<feature type="domain" description="Biotin carboxylation" evidence="19">
    <location>
        <begin position="114"/>
        <end position="617"/>
    </location>
</feature>
<evidence type="ECO:0000313" key="24">
    <source>
        <dbReference type="Proteomes" id="UP000663829"/>
    </source>
</evidence>
<feature type="transmembrane region" description="Helical" evidence="15">
    <location>
        <begin position="2591"/>
        <end position="2612"/>
    </location>
</feature>
<dbReference type="InterPro" id="IPR034733">
    <property type="entry name" value="AcCoA_carboxyl_beta"/>
</dbReference>
<dbReference type="GO" id="GO:0005739">
    <property type="term" value="C:mitochondrion"/>
    <property type="evidence" value="ECO:0007669"/>
    <property type="project" value="TreeGrafter"/>
</dbReference>
<dbReference type="EMBL" id="CAJOBC010000156">
    <property type="protein sequence ID" value="CAF3546659.1"/>
    <property type="molecule type" value="Genomic_DNA"/>
</dbReference>
<feature type="domain" description="CoA carboxyltransferase N-terminal" evidence="20">
    <location>
        <begin position="1567"/>
        <end position="1975"/>
    </location>
</feature>
<dbReference type="Proteomes" id="UP000663829">
    <property type="component" value="Unassembled WGS sequence"/>
</dbReference>
<sequence length="3013" mass="343973">MRRRGSKVKFDLGGSSKEEDEQKNSSTEIDEFDQELTLSSSMSLLNGGESTSSAISTSAMMSNGEKENPLNIYRKMSGISIAAIKKFRQRPSISTVSEIITTEEFVEKYGGSRVINKVLIANNGIAAVKCMRSIRRWSYEMFREVHTIKFVAMVTPEDLRANAEYIRNADHYVSVPGGANHNNYANCELILDIAKRFSVQAVWAGWGHASENPKLPELLHKNGIIFIGPPEHAMWALGDKIASNIVAQSANIPTLPWSGSDLTVEWNEKDLEDNRYITVPIDIYNKGHVHDVKQGLQIAQKIGYPVMIKASEGGGGKGIRKASNDEEFVNFFRQVQSEVPGSPLFIMKYADSCRHLEVQILSDQMGQAISLFGRDCSIQRRHQKIIEEAPAIIAPPEVLEKMEKAAVRLAKMVGYVSAGTIEYLYNPIDQTYYFLELNPRLQVEHPCTEMIADVNLPACQLQIAMGIPLHRIKDIRLLYSEDPSSDSLISFDEPVIKPQPRGHVIAARITSENPDEGFKPSSGTVQELNFRSSKNVWGYFSVAASGGLHEFADSQFGHCFSWGETREDARENLVVALKELSIRGDFHSTVEILIKLLETESYVDNTMNTSWLDGLIAENVKTEKPDLMLSITCGAVHVADQTIYTKFHNYQSSLERGQILPLTSLSVSNDVELISENVKYKLNVTKCGPTSYFVVMNDSYVEVEAHRMNDGGILINLDGCSYITYMKEEVGSYRVVINNKSCIFQKENDPSILRAPSAGKLLHFTVEDGGFIDVGQVYAEIEVMKMVMELRSAAKGNLQYAKRPGAVLDSGSILARIVLDDSSQTQQLRLYDGKFTYVTLDRLKGTKLNQIYQSTKEALENVLAGYTYPEPYFRERLKENVDKLFNNLRDPSLPLLEVQEILATVSARIPSQVEQQIKLLMKNYMSNLTSVLVQFPSQQVANVIDSYAARLERRTDRDTFFSIVQPLVGLVQRYRNGIKGHMKLVITGLIKNYLNIETLFQFGQYDKCLTVLREKHKIDMHRVVELVFSHANYPSKNALVVMLIDLLFARDPTLTDELTTLLGELTILNNQKNAKVALKARQVLIAFQQPPYELRHNQMESIFLSAIDMYGHKLCQDNLQKLILSETSIFDVLHSFYFHSNIQVRQAALEVYVRRSYISYELNSIQHDCLSNGICTVQFSLYLPHNHPNRLFQHPSFWVFPRAASFGENLSSLTDADSVSFQRMGILVAFENWEQGKDSFDELVNSFSSTVSAGRTSTSSRMSHSRQASFDGASVREINNKMDEATNLIYIFIKDESNFQHRSKLEDTFLEFVQSKKEICKKKNIRRVTFYLGAKRQFPVYYTYRKRDDFQEDKIYRNLEPALAFQLEIYRLRSFDLEFVPTSNHKMHLYLGKGKVHNKQHHQDATDHRFFVRSIIRHSDFVTKEASYEYLQNEAERTLLEALDELELAFSHPLARKTDCNHIFMCFVPTVCIDPVKLEESVRGMVLRYGVRLWKLRVLQAELKMVIRLTPDSEQIPFRVFLSNDSGYYLEISLYREVTNSETGQTIFQSYQAGKTGPLDGKYLHDPYVTKDHLQYKRFTAQSNGTTYVYDFPEMFRQALLQTWRVYIEKNKTKEHIPIDLFEYEELILDNNAVNKLNDLSFSLSPVGTTNATATTPSPSLANSPKINDTTDVVLTSSPIPNTVLTNTKSTSFASFSSSLLTQCGLQARTRCPAENDCGIIAWHMKLKTPEYPNGRTIIVIANDLTYRIGSFGMEEDLLFQRTSELARLEKIPRIYISANSGARIGLAEELKFLFRIAWNDVDDNEKGIKYLYLTKADYEQIENLNCVRTELIHDENEVRYKILDIIGKENGLGVENLRGSGMIAGETSEAYNTIPTISLVTCRAVGIGAYLVRLGSRVIQVENSHIILTGAGALNKVLGREVYSNNNQLGGVQIMFNNGITHDVVKDDFDGCLLILKWLSYMPKTMLHPSPVLTINDPIDRLIDFIPTSAPYDPRDMIQGRQIIYTNNEMILGTSLSSGAIQTSNASGLASIGQQSSSSSASTTTTVFQSGFFDRDSFIEIMKGWAKTVVTGRARLGGIPMGVIAVETRTVELEQPADPANFDTDARTIQQAGQVWFPDSAFKTAQAIRDFKRENLPLMIFANWRGFSGGMKDMYDQIIKFGAYIVDALREYEQPVFIYIPPHGELRGGAWVVVDPTINIRFMEMYADRLSRGGVLEPEGTVEIKYRMKDLLRTMHRLDPLCRELKMNIGKQPVTTTSNNGQTSSFSSSPSVPTATPPVSCAKHDLERQLSEREKFLTPAYQQAAIMFCDLHDTPGRMLEKGVIREILDWKNSREFFYWRLKRCLNQDTAIKYVLNADSTIDHHAALTKLQQWFIEDKGDTSHWNSDKIVVEWLEHHLSDSNNTFVDRLKNIHKQNAINGIKNLLNQHPDLLPSIIQNITDDQRLEIQRLLNLTDNVEMLLFNEPWQLSISIFERSLAFINLAAFFSSLVQWRGQFGSTGMLPAKDLIKNWKLRNITFWKRPTLCLIWSDSDEFIQYLHYIGILSAILAFLGIFPGLMVLSCWICYSSIHTISNIFMGLQMHANLLETNMLYVLCSAFTIVQPQLLVFIQWTLLFRIMFGGAVGKYTGGDASWKDGTAMTWHYWTQPLPNPLSAYFYRMPLFVHKIETYFTYVSEGLGAILCFTPQCIRWLSFVLFFCILFGINFTGNYAHLAPLTITEMILLLNDNVWTSIISVFPFSSYILSFLHQTSNTRFSMPNLTLFQYPVLNLIPWLLIALPYCLISFIPLKSTFHDENPFTWPIFTRFTATPLRLSEYLLNHPYNIQYLLPFWIKLMAYCEWGYDNVRTFHLCGRYVKFSHMTKRRWEIIIEGSIDGKEWFEYEFKYKPSNIDKPLPIVPFCHMPNLDWRLWFLANEFARGSQAPQWFMTFLQRILQHDQYVLQLLGFIPEIFRENPPKYVQAVLYDYRYSYKRELDKASETAPFQIGRVWYRKARIGIYAQMSANEKTMTAKSK</sequence>
<dbReference type="OrthoDB" id="14612at2759"/>
<keyword evidence="15" id="KW-0256">Endoplasmic reticulum</keyword>
<evidence type="ECO:0000313" key="23">
    <source>
        <dbReference type="EMBL" id="CAF3546659.1"/>
    </source>
</evidence>
<comment type="cofactor">
    <cofactor evidence="1">
        <name>biotin</name>
        <dbReference type="ChEBI" id="CHEBI:57586"/>
    </cofactor>
</comment>
<dbReference type="FunFam" id="3.90.226.10:FF:000010">
    <property type="entry name" value="acetyl-CoA carboxylase isoform X2"/>
    <property type="match status" value="1"/>
</dbReference>
<dbReference type="Gene3D" id="3.30.470.20">
    <property type="entry name" value="ATP-grasp fold, B domain"/>
    <property type="match status" value="1"/>
</dbReference>
<dbReference type="PROSITE" id="PS00866">
    <property type="entry name" value="CPSASE_1"/>
    <property type="match status" value="1"/>
</dbReference>
<keyword evidence="8" id="KW-0443">Lipid metabolism</keyword>
<dbReference type="InterPro" id="IPR011764">
    <property type="entry name" value="Biotin_carboxylation_dom"/>
</dbReference>
<keyword evidence="15" id="KW-0472">Membrane</keyword>
<comment type="catalytic activity">
    <reaction evidence="13">
        <text>N(6)-biotinyl-L-lysyl-[protein] + hydrogencarbonate + ATP = N(6)-carboxybiotinyl-L-lysyl-[protein] + ADP + phosphate + H(+)</text>
        <dbReference type="Rhea" id="RHEA:13501"/>
        <dbReference type="Rhea" id="RHEA-COMP:10505"/>
        <dbReference type="Rhea" id="RHEA-COMP:10506"/>
        <dbReference type="ChEBI" id="CHEBI:15378"/>
        <dbReference type="ChEBI" id="CHEBI:17544"/>
        <dbReference type="ChEBI" id="CHEBI:30616"/>
        <dbReference type="ChEBI" id="CHEBI:43474"/>
        <dbReference type="ChEBI" id="CHEBI:83144"/>
        <dbReference type="ChEBI" id="CHEBI:83145"/>
        <dbReference type="ChEBI" id="CHEBI:456216"/>
        <dbReference type="EC" id="6.3.4.14"/>
    </reaction>
</comment>
<feature type="transmembrane region" description="Helical" evidence="15">
    <location>
        <begin position="2667"/>
        <end position="2684"/>
    </location>
</feature>
<dbReference type="Gene3D" id="3.90.226.10">
    <property type="entry name" value="2-enoyl-CoA Hydratase, Chain A, domain 1"/>
    <property type="match status" value="2"/>
</dbReference>
<evidence type="ECO:0000256" key="1">
    <source>
        <dbReference type="ARBA" id="ARBA00001953"/>
    </source>
</evidence>
<evidence type="ECO:0000259" key="17">
    <source>
        <dbReference type="PROSITE" id="PS50968"/>
    </source>
</evidence>
<dbReference type="InterPro" id="IPR005481">
    <property type="entry name" value="BC-like_N"/>
</dbReference>
<keyword evidence="3" id="KW-0444">Lipid biosynthesis</keyword>
<dbReference type="SUPFAM" id="SSF56059">
    <property type="entry name" value="Glutathione synthetase ATP-binding domain-like"/>
    <property type="match status" value="1"/>
</dbReference>
<keyword evidence="7 14" id="KW-0067">ATP-binding</keyword>
<evidence type="ECO:0000256" key="13">
    <source>
        <dbReference type="ARBA" id="ARBA00048600"/>
    </source>
</evidence>
<reference evidence="22" key="1">
    <citation type="submission" date="2021-02" db="EMBL/GenBank/DDBJ databases">
        <authorList>
            <person name="Nowell W R."/>
        </authorList>
    </citation>
    <scope>NUCLEOTIDE SEQUENCE</scope>
</reference>
<evidence type="ECO:0000256" key="10">
    <source>
        <dbReference type="ARBA" id="ARBA00023267"/>
    </source>
</evidence>
<dbReference type="GO" id="GO:2001295">
    <property type="term" value="P:malonyl-CoA biosynthetic process"/>
    <property type="evidence" value="ECO:0007669"/>
    <property type="project" value="UniProtKB-UniPathway"/>
</dbReference>
<evidence type="ECO:0000256" key="7">
    <source>
        <dbReference type="ARBA" id="ARBA00022840"/>
    </source>
</evidence>
<dbReference type="Gene3D" id="3.90.1770.10">
    <property type="entry name" value="PreATP-grasp domain"/>
    <property type="match status" value="1"/>
</dbReference>
<feature type="transmembrane region" description="Helical" evidence="15">
    <location>
        <begin position="2728"/>
        <end position="2747"/>
    </location>
</feature>
<dbReference type="SMART" id="SM00878">
    <property type="entry name" value="Biotin_carb_C"/>
    <property type="match status" value="1"/>
</dbReference>
<comment type="similarity">
    <text evidence="15">Belongs to the lipase maturation factor family.</text>
</comment>
<dbReference type="SUPFAM" id="SSF51230">
    <property type="entry name" value="Single hybrid motif"/>
    <property type="match status" value="1"/>
</dbReference>
<dbReference type="InterPro" id="IPR011053">
    <property type="entry name" value="Single_hybrid_motif"/>
</dbReference>
<evidence type="ECO:0000259" key="19">
    <source>
        <dbReference type="PROSITE" id="PS50979"/>
    </source>
</evidence>
<keyword evidence="5 14" id="KW-0547">Nucleotide-binding</keyword>
<evidence type="ECO:0000256" key="11">
    <source>
        <dbReference type="ARBA" id="ARBA00023268"/>
    </source>
</evidence>
<dbReference type="SUPFAM" id="SSF52096">
    <property type="entry name" value="ClpP/crotonase"/>
    <property type="match status" value="2"/>
</dbReference>
<keyword evidence="15" id="KW-1133">Transmembrane helix</keyword>
<feature type="domain" description="CoA carboxyltransferase C-terminal" evidence="21">
    <location>
        <begin position="1979"/>
        <end position="2357"/>
    </location>
</feature>
<dbReference type="InterPro" id="IPR049074">
    <property type="entry name" value="ACCA_BT"/>
</dbReference>
<keyword evidence="15" id="KW-0812">Transmembrane</keyword>
<dbReference type="Gene3D" id="3.30.1490.20">
    <property type="entry name" value="ATP-grasp fold, A domain"/>
    <property type="match status" value="1"/>
</dbReference>
<evidence type="ECO:0000313" key="22">
    <source>
        <dbReference type="EMBL" id="CAF0765365.1"/>
    </source>
</evidence>
<name>A0A813QCI6_9BILA</name>
<evidence type="ECO:0000256" key="8">
    <source>
        <dbReference type="ARBA" id="ARBA00023098"/>
    </source>
</evidence>
<dbReference type="InterPro" id="IPR029045">
    <property type="entry name" value="ClpP/crotonase-like_dom_sf"/>
</dbReference>